<gene>
    <name evidence="7" type="ORF">WMSIL1_LOCUS4530</name>
</gene>
<dbReference type="PANTHER" id="PTHR11501">
    <property type="entry name" value="MICROTUBULE-ASSOCIATED PROTEIN"/>
    <property type="match status" value="1"/>
</dbReference>
<dbReference type="EMBL" id="CABIJS010000123">
    <property type="protein sequence ID" value="VUZ44338.1"/>
    <property type="molecule type" value="Genomic_DNA"/>
</dbReference>
<reference evidence="7 8" key="1">
    <citation type="submission" date="2019-07" db="EMBL/GenBank/DDBJ databases">
        <authorList>
            <person name="Jastrzebski P J."/>
            <person name="Paukszto L."/>
            <person name="Jastrzebski P J."/>
        </authorList>
    </citation>
    <scope>NUCLEOTIDE SEQUENCE [LARGE SCALE GENOMIC DNA]</scope>
    <source>
        <strain evidence="7 8">WMS-il1</strain>
    </source>
</reference>
<evidence type="ECO:0008006" key="9">
    <source>
        <dbReference type="Google" id="ProtNLM"/>
    </source>
</evidence>
<feature type="compositionally biased region" description="Low complexity" evidence="6">
    <location>
        <begin position="154"/>
        <end position="163"/>
    </location>
</feature>
<evidence type="ECO:0000313" key="8">
    <source>
        <dbReference type="Proteomes" id="UP000321570"/>
    </source>
</evidence>
<dbReference type="InterPro" id="IPR001084">
    <property type="entry name" value="MAP_tubulin-bd_rpt"/>
</dbReference>
<dbReference type="GO" id="GO:0000226">
    <property type="term" value="P:microtubule cytoskeleton organization"/>
    <property type="evidence" value="ECO:0007669"/>
    <property type="project" value="TreeGrafter"/>
</dbReference>
<feature type="region of interest" description="Disordered" evidence="6">
    <location>
        <begin position="302"/>
        <end position="332"/>
    </location>
</feature>
<sequence length="332" mass="34927">MEPVTTTSPEADITAQMAQLNLQTNGTLVTPVNGTTGIPITNNNISAPRQRTGIPRYAIPYRRPDEKPAATVAKTNGSSGTKSPAANAATSPAASESAVNDKPATAVSAIPRGRNGFRTDSVGDDSSAIGGGVNSYKGARAASVDPLRGDSGSEHSSVFSSSGQPKRITSKIGSFTNANYKPGGGNVKILDEKVDFSYAQSKCNSKANLKHKPCGGDVQIVDNKLHFKENGRSRINSLANAKHVPGGGNVKIESRKLEFKESATSRIGSLQNASYKAGGGNVKIFNEKLPWLKYNKPNLPPEEIAKINKHTPLAPSTSQEPIYSSRHSSTAS</sequence>
<feature type="compositionally biased region" description="Polar residues" evidence="6">
    <location>
        <begin position="314"/>
        <end position="332"/>
    </location>
</feature>
<accession>A0A564YC92</accession>
<dbReference type="GO" id="GO:0005856">
    <property type="term" value="C:cytoskeleton"/>
    <property type="evidence" value="ECO:0007669"/>
    <property type="project" value="UniProtKB-SubCell"/>
</dbReference>
<feature type="compositionally biased region" description="Low complexity" evidence="6">
    <location>
        <begin position="83"/>
        <end position="98"/>
    </location>
</feature>
<dbReference type="InterPro" id="IPR027324">
    <property type="entry name" value="MAP2/MAP4/Tau"/>
</dbReference>
<dbReference type="Proteomes" id="UP000321570">
    <property type="component" value="Unassembled WGS sequence"/>
</dbReference>
<evidence type="ECO:0000256" key="3">
    <source>
        <dbReference type="ARBA" id="ARBA00022553"/>
    </source>
</evidence>
<evidence type="ECO:0000256" key="6">
    <source>
        <dbReference type="SAM" id="MobiDB-lite"/>
    </source>
</evidence>
<comment type="subcellular location">
    <subcellularLocation>
        <location evidence="1">Cytoplasm</location>
        <location evidence="1">Cytoskeleton</location>
    </subcellularLocation>
</comment>
<keyword evidence="2" id="KW-0963">Cytoplasm</keyword>
<evidence type="ECO:0000256" key="1">
    <source>
        <dbReference type="ARBA" id="ARBA00004245"/>
    </source>
</evidence>
<keyword evidence="8" id="KW-1185">Reference proteome</keyword>
<dbReference type="PANTHER" id="PTHR11501:SF18">
    <property type="entry name" value="MICROTUBULE-ASSOCIATED PROTEIN"/>
    <property type="match status" value="1"/>
</dbReference>
<dbReference type="PROSITE" id="PS51491">
    <property type="entry name" value="TAU_MAP_2"/>
    <property type="match status" value="3"/>
</dbReference>
<proteinExistence type="predicted"/>
<protein>
    <recommendedName>
        <fullName evidence="9">Microtubule-associated protein</fullName>
    </recommendedName>
</protein>
<evidence type="ECO:0000256" key="5">
    <source>
        <dbReference type="ARBA" id="ARBA00023212"/>
    </source>
</evidence>
<evidence type="ECO:0000256" key="4">
    <source>
        <dbReference type="ARBA" id="ARBA00022737"/>
    </source>
</evidence>
<feature type="compositionally biased region" description="Polar residues" evidence="6">
    <location>
        <begin position="73"/>
        <end position="82"/>
    </location>
</feature>
<keyword evidence="5" id="KW-0206">Cytoskeleton</keyword>
<evidence type="ECO:0000256" key="2">
    <source>
        <dbReference type="ARBA" id="ARBA00022490"/>
    </source>
</evidence>
<dbReference type="GO" id="GO:0043005">
    <property type="term" value="C:neuron projection"/>
    <property type="evidence" value="ECO:0007669"/>
    <property type="project" value="TreeGrafter"/>
</dbReference>
<feature type="region of interest" description="Disordered" evidence="6">
    <location>
        <begin position="60"/>
        <end position="168"/>
    </location>
</feature>
<dbReference type="Pfam" id="PF00418">
    <property type="entry name" value="Tubulin-binding"/>
    <property type="match status" value="4"/>
</dbReference>
<organism evidence="7 8">
    <name type="scientific">Hymenolepis diminuta</name>
    <name type="common">Rat tapeworm</name>
    <dbReference type="NCBI Taxonomy" id="6216"/>
    <lineage>
        <taxon>Eukaryota</taxon>
        <taxon>Metazoa</taxon>
        <taxon>Spiralia</taxon>
        <taxon>Lophotrochozoa</taxon>
        <taxon>Platyhelminthes</taxon>
        <taxon>Cestoda</taxon>
        <taxon>Eucestoda</taxon>
        <taxon>Cyclophyllidea</taxon>
        <taxon>Hymenolepididae</taxon>
        <taxon>Hymenolepis</taxon>
    </lineage>
</organism>
<dbReference type="GO" id="GO:0008017">
    <property type="term" value="F:microtubule binding"/>
    <property type="evidence" value="ECO:0007669"/>
    <property type="project" value="InterPro"/>
</dbReference>
<keyword evidence="3" id="KW-0597">Phosphoprotein</keyword>
<evidence type="ECO:0000313" key="7">
    <source>
        <dbReference type="EMBL" id="VUZ44338.1"/>
    </source>
</evidence>
<keyword evidence="4" id="KW-0677">Repeat</keyword>
<dbReference type="AlphaFoldDB" id="A0A564YC92"/>
<name>A0A564YC92_HYMDI</name>
<dbReference type="GO" id="GO:0031175">
    <property type="term" value="P:neuron projection development"/>
    <property type="evidence" value="ECO:0007669"/>
    <property type="project" value="TreeGrafter"/>
</dbReference>